<dbReference type="PANTHER" id="PTHR47027">
    <property type="entry name" value="REVERSE TRANSCRIPTASE DOMAIN-CONTAINING PROTEIN"/>
    <property type="match status" value="1"/>
</dbReference>
<keyword evidence="3" id="KW-1185">Reference proteome</keyword>
<name>A0A8T1T327_CHESE</name>
<dbReference type="PROSITE" id="PS50878">
    <property type="entry name" value="RT_POL"/>
    <property type="match status" value="1"/>
</dbReference>
<protein>
    <recommendedName>
        <fullName evidence="1">Reverse transcriptase domain-containing protein</fullName>
    </recommendedName>
</protein>
<comment type="caution">
    <text evidence="2">The sequence shown here is derived from an EMBL/GenBank/DDBJ whole genome shotgun (WGS) entry which is preliminary data.</text>
</comment>
<dbReference type="OrthoDB" id="410381at2759"/>
<proteinExistence type="predicted"/>
<feature type="non-terminal residue" evidence="2">
    <location>
        <position position="1"/>
    </location>
</feature>
<evidence type="ECO:0000313" key="2">
    <source>
        <dbReference type="EMBL" id="KAG6935165.1"/>
    </source>
</evidence>
<evidence type="ECO:0000313" key="3">
    <source>
        <dbReference type="Proteomes" id="UP000765507"/>
    </source>
</evidence>
<dbReference type="AlphaFoldDB" id="A0A8T1T327"/>
<dbReference type="InterPro" id="IPR000477">
    <property type="entry name" value="RT_dom"/>
</dbReference>
<dbReference type="PANTHER" id="PTHR47027:SF20">
    <property type="entry name" value="REVERSE TRANSCRIPTASE-LIKE PROTEIN WITH RNA-DIRECTED DNA POLYMERASE DOMAIN"/>
    <property type="match status" value="1"/>
</dbReference>
<feature type="domain" description="Reverse transcriptase" evidence="1">
    <location>
        <begin position="1"/>
        <end position="216"/>
    </location>
</feature>
<gene>
    <name evidence="2" type="ORF">G0U57_015416</name>
</gene>
<dbReference type="InterPro" id="IPR043502">
    <property type="entry name" value="DNA/RNA_pol_sf"/>
</dbReference>
<reference evidence="2 3" key="1">
    <citation type="journal article" date="2020" name="G3 (Bethesda)">
        <title>Draft Genome of the Common Snapping Turtle, Chelydra serpentina, a Model for Phenotypic Plasticity in Reptiles.</title>
        <authorList>
            <person name="Das D."/>
            <person name="Singh S.K."/>
            <person name="Bierstedt J."/>
            <person name="Erickson A."/>
            <person name="Galli G.L.J."/>
            <person name="Crossley D.A. 2nd"/>
            <person name="Rhen T."/>
        </authorList>
    </citation>
    <scope>NUCLEOTIDE SEQUENCE [LARGE SCALE GENOMIC DNA]</scope>
    <source>
        <strain evidence="2">KW</strain>
    </source>
</reference>
<dbReference type="SUPFAM" id="SSF56672">
    <property type="entry name" value="DNA/RNA polymerases"/>
    <property type="match status" value="1"/>
</dbReference>
<accession>A0A8T1T327</accession>
<dbReference type="EMBL" id="JAHGAV010000047">
    <property type="protein sequence ID" value="KAG6935165.1"/>
    <property type="molecule type" value="Genomic_DNA"/>
</dbReference>
<evidence type="ECO:0000259" key="1">
    <source>
        <dbReference type="PROSITE" id="PS50878"/>
    </source>
</evidence>
<dbReference type="Pfam" id="PF00078">
    <property type="entry name" value="RVT_1"/>
    <property type="match status" value="1"/>
</dbReference>
<dbReference type="Proteomes" id="UP000765507">
    <property type="component" value="Unassembled WGS sequence"/>
</dbReference>
<dbReference type="CDD" id="cd01650">
    <property type="entry name" value="RT_nLTR_like"/>
    <property type="match status" value="1"/>
</dbReference>
<sequence>LKQFFRISQHEYNFKGFRRNFSTIDHIFTHSQLLERAREYKLPLCIAFVDYEKAFDSVEFNAILKALTEQGINTQYISLLKEANTGCTTDITLLETPLRIPIEKGVKQGDTISLKLFTACLKMVMNKINWRSGVNINGERLSHLRFADDIVLIAESTNQLQSMLRRLDKKSSQVGLKMNRCKTKYMRSDVLRKARITVTGEDIEEVEQYIYLGQEVNMHQDLNGELSRRIRAGWCAFNSIKDVLKGKIDKTTRKNIFNSAVLPAMLYGSETWALTKRDEQRLLVAERAMERAMLRISLLDRIPNEIIRERSGVKDIVVESRHNKMRWAGHTAWLTDNRWTAIIAEWYPREQKRPSGRPPRRWEDDIVKRFGRTWRRKARVREEWQTCCDRRSLNDS</sequence>
<organism evidence="2 3">
    <name type="scientific">Chelydra serpentina</name>
    <name type="common">Snapping turtle</name>
    <name type="synonym">Testudo serpentina</name>
    <dbReference type="NCBI Taxonomy" id="8475"/>
    <lineage>
        <taxon>Eukaryota</taxon>
        <taxon>Metazoa</taxon>
        <taxon>Chordata</taxon>
        <taxon>Craniata</taxon>
        <taxon>Vertebrata</taxon>
        <taxon>Euteleostomi</taxon>
        <taxon>Archelosauria</taxon>
        <taxon>Testudinata</taxon>
        <taxon>Testudines</taxon>
        <taxon>Cryptodira</taxon>
        <taxon>Durocryptodira</taxon>
        <taxon>Americhelydia</taxon>
        <taxon>Chelydroidea</taxon>
        <taxon>Chelydridae</taxon>
        <taxon>Chelydra</taxon>
    </lineage>
</organism>